<keyword evidence="7 10" id="KW-0472">Membrane</keyword>
<dbReference type="EMBL" id="JAACXV010014584">
    <property type="protein sequence ID" value="KAF7265668.1"/>
    <property type="molecule type" value="Genomic_DNA"/>
</dbReference>
<feature type="transmembrane region" description="Helical" evidence="10">
    <location>
        <begin position="48"/>
        <end position="66"/>
    </location>
</feature>
<dbReference type="Pfam" id="PF02949">
    <property type="entry name" value="7tm_6"/>
    <property type="match status" value="1"/>
</dbReference>
<evidence type="ECO:0000256" key="10">
    <source>
        <dbReference type="SAM" id="Phobius"/>
    </source>
</evidence>
<dbReference type="PANTHER" id="PTHR21137:SF35">
    <property type="entry name" value="ODORANT RECEPTOR 19A-RELATED"/>
    <property type="match status" value="1"/>
</dbReference>
<dbReference type="AlphaFoldDB" id="A0A834HQM1"/>
<evidence type="ECO:0000256" key="6">
    <source>
        <dbReference type="ARBA" id="ARBA00022989"/>
    </source>
</evidence>
<keyword evidence="12" id="KW-1185">Reference proteome</keyword>
<keyword evidence="4 10" id="KW-0812">Transmembrane</keyword>
<evidence type="ECO:0000256" key="5">
    <source>
        <dbReference type="ARBA" id="ARBA00022725"/>
    </source>
</evidence>
<comment type="caution">
    <text evidence="11">The sequence shown here is derived from an EMBL/GenBank/DDBJ whole genome shotgun (WGS) entry which is preliminary data.</text>
</comment>
<proteinExistence type="predicted"/>
<keyword evidence="9" id="KW-0807">Transducer</keyword>
<evidence type="ECO:0000256" key="4">
    <source>
        <dbReference type="ARBA" id="ARBA00022692"/>
    </source>
</evidence>
<dbReference type="GO" id="GO:0007165">
    <property type="term" value="P:signal transduction"/>
    <property type="evidence" value="ECO:0007669"/>
    <property type="project" value="UniProtKB-KW"/>
</dbReference>
<reference evidence="11" key="1">
    <citation type="submission" date="2020-08" db="EMBL/GenBank/DDBJ databases">
        <title>Genome sequencing and assembly of the red palm weevil Rhynchophorus ferrugineus.</title>
        <authorList>
            <person name="Dias G.B."/>
            <person name="Bergman C.M."/>
            <person name="Manee M."/>
        </authorList>
    </citation>
    <scope>NUCLEOTIDE SEQUENCE</scope>
    <source>
        <strain evidence="11">AA-2017</strain>
        <tissue evidence="11">Whole larva</tissue>
    </source>
</reference>
<dbReference type="GO" id="GO:0004984">
    <property type="term" value="F:olfactory receptor activity"/>
    <property type="evidence" value="ECO:0007669"/>
    <property type="project" value="InterPro"/>
</dbReference>
<keyword evidence="6 10" id="KW-1133">Transmembrane helix</keyword>
<keyword evidence="5" id="KW-0552">Olfaction</keyword>
<evidence type="ECO:0000256" key="3">
    <source>
        <dbReference type="ARBA" id="ARBA00022606"/>
    </source>
</evidence>
<dbReference type="GO" id="GO:0005886">
    <property type="term" value="C:plasma membrane"/>
    <property type="evidence" value="ECO:0007669"/>
    <property type="project" value="UniProtKB-SubCell"/>
</dbReference>
<dbReference type="Proteomes" id="UP000625711">
    <property type="component" value="Unassembled WGS sequence"/>
</dbReference>
<evidence type="ECO:0008006" key="13">
    <source>
        <dbReference type="Google" id="ProtNLM"/>
    </source>
</evidence>
<dbReference type="OrthoDB" id="8196465at2759"/>
<protein>
    <recommendedName>
        <fullName evidence="13">Odorant receptor</fullName>
    </recommendedName>
</protein>
<dbReference type="PANTHER" id="PTHR21137">
    <property type="entry name" value="ODORANT RECEPTOR"/>
    <property type="match status" value="1"/>
</dbReference>
<evidence type="ECO:0000313" key="12">
    <source>
        <dbReference type="Proteomes" id="UP000625711"/>
    </source>
</evidence>
<dbReference type="GO" id="GO:0005549">
    <property type="term" value="F:odorant binding"/>
    <property type="evidence" value="ECO:0007669"/>
    <property type="project" value="InterPro"/>
</dbReference>
<feature type="transmembrane region" description="Helical" evidence="10">
    <location>
        <begin position="172"/>
        <end position="193"/>
    </location>
</feature>
<evidence type="ECO:0000256" key="8">
    <source>
        <dbReference type="ARBA" id="ARBA00023170"/>
    </source>
</evidence>
<dbReference type="InterPro" id="IPR004117">
    <property type="entry name" value="7tm6_olfct_rcpt"/>
</dbReference>
<keyword evidence="2" id="KW-1003">Cell membrane</keyword>
<evidence type="ECO:0000256" key="7">
    <source>
        <dbReference type="ARBA" id="ARBA00023136"/>
    </source>
</evidence>
<keyword evidence="3" id="KW-0716">Sensory transduction</keyword>
<organism evidence="11 12">
    <name type="scientific">Rhynchophorus ferrugineus</name>
    <name type="common">Red palm weevil</name>
    <name type="synonym">Curculio ferrugineus</name>
    <dbReference type="NCBI Taxonomy" id="354439"/>
    <lineage>
        <taxon>Eukaryota</taxon>
        <taxon>Metazoa</taxon>
        <taxon>Ecdysozoa</taxon>
        <taxon>Arthropoda</taxon>
        <taxon>Hexapoda</taxon>
        <taxon>Insecta</taxon>
        <taxon>Pterygota</taxon>
        <taxon>Neoptera</taxon>
        <taxon>Endopterygota</taxon>
        <taxon>Coleoptera</taxon>
        <taxon>Polyphaga</taxon>
        <taxon>Cucujiformia</taxon>
        <taxon>Curculionidae</taxon>
        <taxon>Dryophthorinae</taxon>
        <taxon>Rhynchophorus</taxon>
    </lineage>
</organism>
<gene>
    <name evidence="11" type="ORF">GWI33_020752</name>
</gene>
<evidence type="ECO:0000256" key="1">
    <source>
        <dbReference type="ARBA" id="ARBA00004651"/>
    </source>
</evidence>
<keyword evidence="8" id="KW-0675">Receptor</keyword>
<evidence type="ECO:0000313" key="11">
    <source>
        <dbReference type="EMBL" id="KAF7265668.1"/>
    </source>
</evidence>
<sequence>MILLSRKRLIFISLLKQYDEQLFQPRNENEMELVKINLKKFESIKRSLTYFCYSSLTMSVIAPYFHQEPFGLPFEAWYPIDMSYCLYVAAYIHQTIAITLLAFGFIFGEILVIQSMTFVGLQCDLLCYRLKSIKVKQNSDKENKIILTEYVRNHLMILKFLDITGEMYGMTYLLQLFACTTTFCTGLFLLTVTENSFEYFYLLSYIMAQSFLLLTPCWSATQMTRKSEKIPTAAYSADWIHGTNSFKQMLILIILRSQTPMKFYAGNFFELSLDTYVSICRASYSYFTLLSKMTNEK</sequence>
<evidence type="ECO:0000256" key="2">
    <source>
        <dbReference type="ARBA" id="ARBA00022475"/>
    </source>
</evidence>
<comment type="subcellular location">
    <subcellularLocation>
        <location evidence="1">Cell membrane</location>
        <topology evidence="1">Multi-pass membrane protein</topology>
    </subcellularLocation>
</comment>
<feature type="transmembrane region" description="Helical" evidence="10">
    <location>
        <begin position="199"/>
        <end position="220"/>
    </location>
</feature>
<evidence type="ECO:0000256" key="9">
    <source>
        <dbReference type="ARBA" id="ARBA00023224"/>
    </source>
</evidence>
<name>A0A834HQM1_RHYFE</name>
<accession>A0A834HQM1</accession>
<feature type="transmembrane region" description="Helical" evidence="10">
    <location>
        <begin position="86"/>
        <end position="107"/>
    </location>
</feature>